<dbReference type="EMBL" id="PNBA02000015">
    <property type="protein sequence ID" value="KAG6399160.1"/>
    <property type="molecule type" value="Genomic_DNA"/>
</dbReference>
<accession>A0A8X8WQQ2</accession>
<reference evidence="9" key="2">
    <citation type="submission" date="2020-08" db="EMBL/GenBank/DDBJ databases">
        <title>Plant Genome Project.</title>
        <authorList>
            <person name="Zhang R.-G."/>
        </authorList>
    </citation>
    <scope>NUCLEOTIDE SEQUENCE</scope>
    <source>
        <strain evidence="9">Huo1</strain>
        <tissue evidence="9">Leaf</tissue>
    </source>
</reference>
<feature type="domain" description="Homeobox" evidence="8">
    <location>
        <begin position="8"/>
        <end position="68"/>
    </location>
</feature>
<evidence type="ECO:0000256" key="4">
    <source>
        <dbReference type="PROSITE-ProRule" id="PRU00108"/>
    </source>
</evidence>
<keyword evidence="10" id="KW-1185">Reference proteome</keyword>
<evidence type="ECO:0000256" key="6">
    <source>
        <dbReference type="RuleBase" id="RU369038"/>
    </source>
</evidence>
<evidence type="ECO:0000313" key="10">
    <source>
        <dbReference type="Proteomes" id="UP000298416"/>
    </source>
</evidence>
<comment type="caution">
    <text evidence="9">The sequence shown here is derived from an EMBL/GenBank/DDBJ whole genome shotgun (WGS) entry which is preliminary data.</text>
</comment>
<keyword evidence="4 5" id="KW-0539">Nucleus</keyword>
<keyword evidence="4 5" id="KW-0238">DNA-binding</keyword>
<dbReference type="Pfam" id="PF02183">
    <property type="entry name" value="HALZ"/>
    <property type="match status" value="1"/>
</dbReference>
<evidence type="ECO:0000256" key="5">
    <source>
        <dbReference type="RuleBase" id="RU000682"/>
    </source>
</evidence>
<comment type="similarity">
    <text evidence="6">Belongs to the HD-ZIP homeobox family. Class I subfamily.</text>
</comment>
<dbReference type="InterPro" id="IPR001356">
    <property type="entry name" value="HD"/>
</dbReference>
<reference evidence="9" key="1">
    <citation type="submission" date="2018-01" db="EMBL/GenBank/DDBJ databases">
        <authorList>
            <person name="Mao J.F."/>
        </authorList>
    </citation>
    <scope>NUCLEOTIDE SEQUENCE</scope>
    <source>
        <strain evidence="9">Huo1</strain>
        <tissue evidence="9">Leaf</tissue>
    </source>
</reference>
<comment type="subcellular location">
    <subcellularLocation>
        <location evidence="1 4 5">Nucleus</location>
    </subcellularLocation>
</comment>
<dbReference type="Proteomes" id="UP000298416">
    <property type="component" value="Unassembled WGS sequence"/>
</dbReference>
<dbReference type="PROSITE" id="PS50071">
    <property type="entry name" value="HOMEOBOX_2"/>
    <property type="match status" value="1"/>
</dbReference>
<keyword evidence="7" id="KW-0175">Coiled coil</keyword>
<evidence type="ECO:0000256" key="7">
    <source>
        <dbReference type="SAM" id="Coils"/>
    </source>
</evidence>
<evidence type="ECO:0000313" key="9">
    <source>
        <dbReference type="EMBL" id="KAG6399160.1"/>
    </source>
</evidence>
<dbReference type="PANTHER" id="PTHR24326:SF122">
    <property type="entry name" value="HOMEOBOX-LEUCINE ZIPPER PROTEIN HOX6"/>
    <property type="match status" value="1"/>
</dbReference>
<evidence type="ECO:0000256" key="2">
    <source>
        <dbReference type="ARBA" id="ARBA00023015"/>
    </source>
</evidence>
<dbReference type="InterPro" id="IPR045224">
    <property type="entry name" value="HDZip_class_I_plant"/>
</dbReference>
<comment type="function">
    <text evidence="6">Transcription factor.</text>
</comment>
<keyword evidence="2 6" id="KW-0805">Transcription regulation</keyword>
<dbReference type="GO" id="GO:0043565">
    <property type="term" value="F:sequence-specific DNA binding"/>
    <property type="evidence" value="ECO:0007669"/>
    <property type="project" value="InterPro"/>
</dbReference>
<sequence length="195" mass="22664">MSINVKKSFRNSRKKRFSDDQIKSLEMTFKTEARPELRLKHHLVNKLGLQLQQIAIWFQNKRARSKSKQIEQEYSVLKSNYDHLALQFEALRKENQTLLIQVQILRKKADCEENDKNTFKLTASEIPRLLLDINGNELCGELKGRVDYLEEEADADVLYMAQIAESSLPSPEDGYSLESCNFLYNTGGGAQWWDF</sequence>
<feature type="DNA-binding region" description="Homeobox" evidence="4">
    <location>
        <begin position="10"/>
        <end position="69"/>
    </location>
</feature>
<evidence type="ECO:0000256" key="1">
    <source>
        <dbReference type="ARBA" id="ARBA00004123"/>
    </source>
</evidence>
<dbReference type="GO" id="GO:0005634">
    <property type="term" value="C:nucleus"/>
    <property type="evidence" value="ECO:0007669"/>
    <property type="project" value="UniProtKB-SubCell"/>
</dbReference>
<dbReference type="CDD" id="cd00086">
    <property type="entry name" value="homeodomain"/>
    <property type="match status" value="1"/>
</dbReference>
<dbReference type="Pfam" id="PF00046">
    <property type="entry name" value="Homeodomain"/>
    <property type="match status" value="1"/>
</dbReference>
<dbReference type="AlphaFoldDB" id="A0A8X8WQQ2"/>
<protein>
    <recommendedName>
        <fullName evidence="6">Homeobox-leucine zipper protein</fullName>
    </recommendedName>
    <alternativeName>
        <fullName evidence="6">HD-ZIP protein</fullName>
    </alternativeName>
    <alternativeName>
        <fullName evidence="6">Homeodomain transcription factor</fullName>
    </alternativeName>
</protein>
<dbReference type="GO" id="GO:0000981">
    <property type="term" value="F:DNA-binding transcription factor activity, RNA polymerase II-specific"/>
    <property type="evidence" value="ECO:0007669"/>
    <property type="project" value="UniProtKB-UniRule"/>
</dbReference>
<evidence type="ECO:0000259" key="8">
    <source>
        <dbReference type="PROSITE" id="PS50071"/>
    </source>
</evidence>
<proteinExistence type="inferred from homology"/>
<feature type="coiled-coil region" evidence="7">
    <location>
        <begin position="60"/>
        <end position="108"/>
    </location>
</feature>
<evidence type="ECO:0000256" key="3">
    <source>
        <dbReference type="ARBA" id="ARBA00023163"/>
    </source>
</evidence>
<dbReference type="OrthoDB" id="6159439at2759"/>
<dbReference type="PANTHER" id="PTHR24326">
    <property type="entry name" value="HOMEOBOX-LEUCINE ZIPPER PROTEIN"/>
    <property type="match status" value="1"/>
</dbReference>
<dbReference type="InterPro" id="IPR017970">
    <property type="entry name" value="Homeobox_CS"/>
</dbReference>
<keyword evidence="4 5" id="KW-0371">Homeobox</keyword>
<dbReference type="SMART" id="SM00389">
    <property type="entry name" value="HOX"/>
    <property type="match status" value="1"/>
</dbReference>
<organism evidence="9">
    <name type="scientific">Salvia splendens</name>
    <name type="common">Scarlet sage</name>
    <dbReference type="NCBI Taxonomy" id="180675"/>
    <lineage>
        <taxon>Eukaryota</taxon>
        <taxon>Viridiplantae</taxon>
        <taxon>Streptophyta</taxon>
        <taxon>Embryophyta</taxon>
        <taxon>Tracheophyta</taxon>
        <taxon>Spermatophyta</taxon>
        <taxon>Magnoliopsida</taxon>
        <taxon>eudicotyledons</taxon>
        <taxon>Gunneridae</taxon>
        <taxon>Pentapetalae</taxon>
        <taxon>asterids</taxon>
        <taxon>lamiids</taxon>
        <taxon>Lamiales</taxon>
        <taxon>Lamiaceae</taxon>
        <taxon>Nepetoideae</taxon>
        <taxon>Mentheae</taxon>
        <taxon>Salviinae</taxon>
        <taxon>Salvia</taxon>
        <taxon>Salvia subgen. Calosphace</taxon>
        <taxon>core Calosphace</taxon>
    </lineage>
</organism>
<keyword evidence="3 6" id="KW-0804">Transcription</keyword>
<dbReference type="PROSITE" id="PS00027">
    <property type="entry name" value="HOMEOBOX_1"/>
    <property type="match status" value="1"/>
</dbReference>
<name>A0A8X8WQQ2_SALSN</name>
<dbReference type="GO" id="GO:0045893">
    <property type="term" value="P:positive regulation of DNA-templated transcription"/>
    <property type="evidence" value="ECO:0007669"/>
    <property type="project" value="TreeGrafter"/>
</dbReference>
<dbReference type="InterPro" id="IPR003106">
    <property type="entry name" value="Leu_zip_homeo"/>
</dbReference>
<gene>
    <name evidence="9" type="ORF">SASPL_140635</name>
</gene>